<sequence>MQALFFQPPSLLWERCVQYERVKWFLFESLERERRLNVKALYATPPFATLAMFSVMHPLLLLPWACLAISSMKLHPVRTLHPVQAAS</sequence>
<evidence type="ECO:0000256" key="1">
    <source>
        <dbReference type="SAM" id="Phobius"/>
    </source>
</evidence>
<keyword evidence="1" id="KW-0472">Membrane</keyword>
<feature type="transmembrane region" description="Helical" evidence="1">
    <location>
        <begin position="47"/>
        <end position="69"/>
    </location>
</feature>
<keyword evidence="3" id="KW-1185">Reference proteome</keyword>
<comment type="caution">
    <text evidence="2">The sequence shown here is derived from an EMBL/GenBank/DDBJ whole genome shotgun (WGS) entry which is preliminary data.</text>
</comment>
<accession>A0ABU8XH39</accession>
<evidence type="ECO:0000313" key="2">
    <source>
        <dbReference type="EMBL" id="MEJ8859188.1"/>
    </source>
</evidence>
<name>A0ABU8XH39_9BURK</name>
<proteinExistence type="predicted"/>
<evidence type="ECO:0000313" key="3">
    <source>
        <dbReference type="Proteomes" id="UP001367030"/>
    </source>
</evidence>
<dbReference type="EMBL" id="JBBKZS010000024">
    <property type="protein sequence ID" value="MEJ8859188.1"/>
    <property type="molecule type" value="Genomic_DNA"/>
</dbReference>
<keyword evidence="1" id="KW-1133">Transmembrane helix</keyword>
<organism evidence="2 3">
    <name type="scientific">Variovorax robiniae</name>
    <dbReference type="NCBI Taxonomy" id="1836199"/>
    <lineage>
        <taxon>Bacteria</taxon>
        <taxon>Pseudomonadati</taxon>
        <taxon>Pseudomonadota</taxon>
        <taxon>Betaproteobacteria</taxon>
        <taxon>Burkholderiales</taxon>
        <taxon>Comamonadaceae</taxon>
        <taxon>Variovorax</taxon>
    </lineage>
</organism>
<dbReference type="Proteomes" id="UP001367030">
    <property type="component" value="Unassembled WGS sequence"/>
</dbReference>
<dbReference type="RefSeq" id="WP_340339228.1">
    <property type="nucleotide sequence ID" value="NZ_JBBKZS010000024.1"/>
</dbReference>
<reference evidence="2 3" key="1">
    <citation type="submission" date="2024-03" db="EMBL/GenBank/DDBJ databases">
        <title>Novel species of the genus Variovorax.</title>
        <authorList>
            <person name="Liu Q."/>
            <person name="Xin Y.-H."/>
        </authorList>
    </citation>
    <scope>NUCLEOTIDE SEQUENCE [LARGE SCALE GENOMIC DNA]</scope>
    <source>
        <strain evidence="2 3">KACC 18901</strain>
    </source>
</reference>
<gene>
    <name evidence="2" type="ORF">WKW79_31800</name>
</gene>
<keyword evidence="1" id="KW-0812">Transmembrane</keyword>
<protein>
    <submittedName>
        <fullName evidence="2">Uncharacterized protein</fullName>
    </submittedName>
</protein>